<evidence type="ECO:0000256" key="1">
    <source>
        <dbReference type="ARBA" id="ARBA00004370"/>
    </source>
</evidence>
<feature type="domain" description="G-protein coupled receptors family 1 profile" evidence="6">
    <location>
        <begin position="49"/>
        <end position="231"/>
    </location>
</feature>
<dbReference type="AlphaFoldDB" id="A0A8E0RTI7"/>
<dbReference type="PROSITE" id="PS50262">
    <property type="entry name" value="G_PROTEIN_RECEP_F1_2"/>
    <property type="match status" value="1"/>
</dbReference>
<feature type="transmembrane region" description="Helical" evidence="5">
    <location>
        <begin position="16"/>
        <end position="38"/>
    </location>
</feature>
<accession>A0A8E0RTI7</accession>
<reference evidence="7" key="1">
    <citation type="submission" date="2019-05" db="EMBL/GenBank/DDBJ databases">
        <title>Annotation for the trematode Fasciolopsis buski.</title>
        <authorList>
            <person name="Choi Y.-J."/>
        </authorList>
    </citation>
    <scope>NUCLEOTIDE SEQUENCE</scope>
    <source>
        <strain evidence="7">HT</strain>
        <tissue evidence="7">Whole worm</tissue>
    </source>
</reference>
<proteinExistence type="predicted"/>
<evidence type="ECO:0000313" key="7">
    <source>
        <dbReference type="EMBL" id="KAA0192360.1"/>
    </source>
</evidence>
<feature type="transmembrane region" description="Helical" evidence="5">
    <location>
        <begin position="256"/>
        <end position="289"/>
    </location>
</feature>
<evidence type="ECO:0000256" key="4">
    <source>
        <dbReference type="ARBA" id="ARBA00023136"/>
    </source>
</evidence>
<organism evidence="7 8">
    <name type="scientific">Fasciolopsis buskii</name>
    <dbReference type="NCBI Taxonomy" id="27845"/>
    <lineage>
        <taxon>Eukaryota</taxon>
        <taxon>Metazoa</taxon>
        <taxon>Spiralia</taxon>
        <taxon>Lophotrochozoa</taxon>
        <taxon>Platyhelminthes</taxon>
        <taxon>Trematoda</taxon>
        <taxon>Digenea</taxon>
        <taxon>Plagiorchiida</taxon>
        <taxon>Echinostomata</taxon>
        <taxon>Echinostomatoidea</taxon>
        <taxon>Fasciolidae</taxon>
        <taxon>Fasciolopsis</taxon>
    </lineage>
</organism>
<keyword evidence="3 5" id="KW-1133">Transmembrane helix</keyword>
<evidence type="ECO:0000259" key="6">
    <source>
        <dbReference type="PROSITE" id="PS50262"/>
    </source>
</evidence>
<name>A0A8E0RTI7_9TREM</name>
<feature type="transmembrane region" description="Helical" evidence="5">
    <location>
        <begin position="169"/>
        <end position="189"/>
    </location>
</feature>
<keyword evidence="8" id="KW-1185">Reference proteome</keyword>
<dbReference type="PROSITE" id="PS00237">
    <property type="entry name" value="G_PROTEIN_RECEP_F1_1"/>
    <property type="match status" value="1"/>
</dbReference>
<dbReference type="SUPFAM" id="SSF81321">
    <property type="entry name" value="Family A G protein-coupled receptor-like"/>
    <property type="match status" value="1"/>
</dbReference>
<feature type="transmembrane region" description="Helical" evidence="5">
    <location>
        <begin position="309"/>
        <end position="327"/>
    </location>
</feature>
<evidence type="ECO:0000256" key="3">
    <source>
        <dbReference type="ARBA" id="ARBA00022989"/>
    </source>
</evidence>
<evidence type="ECO:0000256" key="2">
    <source>
        <dbReference type="ARBA" id="ARBA00022692"/>
    </source>
</evidence>
<dbReference type="EMBL" id="LUCM01005739">
    <property type="protein sequence ID" value="KAA0192360.1"/>
    <property type="molecule type" value="Genomic_DNA"/>
</dbReference>
<keyword evidence="4 5" id="KW-0472">Membrane</keyword>
<dbReference type="GO" id="GO:0004930">
    <property type="term" value="F:G protein-coupled receptor activity"/>
    <property type="evidence" value="ECO:0007669"/>
    <property type="project" value="InterPro"/>
</dbReference>
<feature type="transmembrane region" description="Helical" evidence="5">
    <location>
        <begin position="138"/>
        <end position="157"/>
    </location>
</feature>
<keyword evidence="2 5" id="KW-0812">Transmembrane</keyword>
<dbReference type="InterPro" id="IPR000276">
    <property type="entry name" value="GPCR_Rhodpsn"/>
</dbReference>
<gene>
    <name evidence="7" type="ORF">FBUS_02696</name>
</gene>
<dbReference type="GO" id="GO:0016020">
    <property type="term" value="C:membrane"/>
    <property type="evidence" value="ECO:0007669"/>
    <property type="project" value="UniProtKB-SubCell"/>
</dbReference>
<comment type="caution">
    <text evidence="7">The sequence shown here is derived from an EMBL/GenBank/DDBJ whole genome shotgun (WGS) entry which is preliminary data.</text>
</comment>
<feature type="transmembrane region" description="Helical" evidence="5">
    <location>
        <begin position="209"/>
        <end position="235"/>
    </location>
</feature>
<dbReference type="Gene3D" id="1.20.1070.10">
    <property type="entry name" value="Rhodopsin 7-helix transmembrane proteins"/>
    <property type="match status" value="1"/>
</dbReference>
<dbReference type="Proteomes" id="UP000728185">
    <property type="component" value="Unassembled WGS sequence"/>
</dbReference>
<dbReference type="OrthoDB" id="6245547at2759"/>
<dbReference type="InterPro" id="IPR017452">
    <property type="entry name" value="GPCR_Rhodpsn_7TM"/>
</dbReference>
<comment type="subcellular location">
    <subcellularLocation>
        <location evidence="1">Membrane</location>
    </subcellularLocation>
</comment>
<evidence type="ECO:0000313" key="8">
    <source>
        <dbReference type="Proteomes" id="UP000728185"/>
    </source>
</evidence>
<protein>
    <recommendedName>
        <fullName evidence="6">G-protein coupled receptors family 1 profile domain-containing protein</fullName>
    </recommendedName>
</protein>
<sequence>MNASVVCDKYVVERKLVGFVGIINIVLGIVGSLIWIVYLNTAVQQTKSSNACTKFPKTRQQHKQSVVREESQWPSCPFRPSTRVFLMAMSCTDLLGLSTSNLRFTVLSLTGTDIRLRWGNPTCRLQILLAYLAGDLSTWFQVIFCMERFLIILLPTWSYSRDRGRIVPAIVLIVVAVVATLGANAFILIPNQPVCAPHFHNLVVTWFKMVYTFLIPLPLLFLSTIGVLVLLIARVGSSKFALCLRRLTGFRNQRSAGLLSEAVFASQMMVINGMVTMATSTAILLNVVIHANYCCLLTAHQNCTVDDLRFNLISLCFYTAVCIRSYILMLSSKRVRGDVKQLITQLLTCSGFCSKPRVRTHLQRLDCVQ</sequence>
<evidence type="ECO:0000256" key="5">
    <source>
        <dbReference type="SAM" id="Phobius"/>
    </source>
</evidence>